<keyword evidence="2 4" id="KW-0804">Transcription</keyword>
<dbReference type="Pfam" id="PF01193">
    <property type="entry name" value="RNA_pol_L"/>
    <property type="match status" value="1"/>
</dbReference>
<dbReference type="HAMAP" id="MF_00320">
    <property type="entry name" value="RNApol_arch_Rpo3"/>
    <property type="match status" value="1"/>
</dbReference>
<dbReference type="PANTHER" id="PTHR11800">
    <property type="entry name" value="DNA-DIRECTED RNA POLYMERASE"/>
    <property type="match status" value="1"/>
</dbReference>
<comment type="function">
    <text evidence="4">DNA-dependent RNA polymerase (RNAP) catalyzes the transcription of DNA into RNA using the four ribonucleoside triphosphates as substrates.</text>
</comment>
<dbReference type="GO" id="GO:0046983">
    <property type="term" value="F:protein dimerization activity"/>
    <property type="evidence" value="ECO:0007669"/>
    <property type="project" value="InterPro"/>
</dbReference>
<keyword evidence="4" id="KW-0963">Cytoplasm</keyword>
<evidence type="ECO:0000256" key="1">
    <source>
        <dbReference type="ARBA" id="ARBA00022478"/>
    </source>
</evidence>
<evidence type="ECO:0000313" key="7">
    <source>
        <dbReference type="Proteomes" id="UP000244066"/>
    </source>
</evidence>
<evidence type="ECO:0000256" key="3">
    <source>
        <dbReference type="ARBA" id="ARBA00025804"/>
    </source>
</evidence>
<comment type="catalytic activity">
    <reaction evidence="4">
        <text>RNA(n) + a ribonucleoside 5'-triphosphate = RNA(n+1) + diphosphate</text>
        <dbReference type="Rhea" id="RHEA:21248"/>
        <dbReference type="Rhea" id="RHEA-COMP:14527"/>
        <dbReference type="Rhea" id="RHEA-COMP:17342"/>
        <dbReference type="ChEBI" id="CHEBI:33019"/>
        <dbReference type="ChEBI" id="CHEBI:61557"/>
        <dbReference type="ChEBI" id="CHEBI:140395"/>
        <dbReference type="EC" id="2.7.7.6"/>
    </reaction>
</comment>
<dbReference type="GO" id="GO:0006351">
    <property type="term" value="P:DNA-templated transcription"/>
    <property type="evidence" value="ECO:0007669"/>
    <property type="project" value="UniProtKB-UniRule"/>
</dbReference>
<evidence type="ECO:0000256" key="2">
    <source>
        <dbReference type="ARBA" id="ARBA00023163"/>
    </source>
</evidence>
<dbReference type="GO" id="GO:0000428">
    <property type="term" value="C:DNA-directed RNA polymerase complex"/>
    <property type="evidence" value="ECO:0007669"/>
    <property type="project" value="UniProtKB-KW"/>
</dbReference>
<accession>A0A2R7Y3D4</accession>
<dbReference type="GO" id="GO:0005737">
    <property type="term" value="C:cytoplasm"/>
    <property type="evidence" value="ECO:0007669"/>
    <property type="project" value="UniProtKB-SubCell"/>
</dbReference>
<keyword evidence="4" id="KW-0548">Nucleotidyltransferase</keyword>
<reference evidence="6 7" key="1">
    <citation type="submission" date="2017-04" db="EMBL/GenBank/DDBJ databases">
        <title>Draft Aigarchaeota genome from a New Zealand hot spring.</title>
        <authorList>
            <person name="Reysenbach A.-L."/>
            <person name="Donaho J.A."/>
            <person name="Gerhart J."/>
            <person name="Kelley J.F."/>
            <person name="Kouba K."/>
            <person name="Podar M."/>
            <person name="Stott M."/>
        </authorList>
    </citation>
    <scope>NUCLEOTIDE SEQUENCE [LARGE SCALE GENOMIC DNA]</scope>
    <source>
        <strain evidence="6">NZ13_MG1</strain>
    </source>
</reference>
<dbReference type="InterPro" id="IPR036603">
    <property type="entry name" value="RBP11-like"/>
</dbReference>
<dbReference type="InterPro" id="IPR050518">
    <property type="entry name" value="Rpo3/RPB3_RNA_Pol_subunit"/>
</dbReference>
<dbReference type="EC" id="2.7.7.6" evidence="4"/>
<dbReference type="InterPro" id="IPR022842">
    <property type="entry name" value="RNAP_Rpo3/Rpb3/RPAC1"/>
</dbReference>
<evidence type="ECO:0000256" key="4">
    <source>
        <dbReference type="HAMAP-Rule" id="MF_00320"/>
    </source>
</evidence>
<dbReference type="GO" id="GO:0003899">
    <property type="term" value="F:DNA-directed RNA polymerase activity"/>
    <property type="evidence" value="ECO:0007669"/>
    <property type="project" value="UniProtKB-UniRule"/>
</dbReference>
<proteinExistence type="inferred from homology"/>
<dbReference type="EMBL" id="NDWU01000011">
    <property type="protein sequence ID" value="PUA31983.1"/>
    <property type="molecule type" value="Genomic_DNA"/>
</dbReference>
<comment type="subcellular location">
    <subcellularLocation>
        <location evidence="4">Cytoplasm</location>
    </subcellularLocation>
</comment>
<keyword evidence="1 4" id="KW-0240">DNA-directed RNA polymerase</keyword>
<dbReference type="AlphaFoldDB" id="A0A2R7Y3D4"/>
<keyword evidence="4" id="KW-0808">Transferase</keyword>
<organism evidence="6 7">
    <name type="scientific">Candidatus Terraquivivens tikiterensis</name>
    <dbReference type="NCBI Taxonomy" id="1980982"/>
    <lineage>
        <taxon>Archaea</taxon>
        <taxon>Nitrososphaerota</taxon>
        <taxon>Candidatus Wolframiiraptoraceae</taxon>
        <taxon>Candidatus Terraquivivens</taxon>
    </lineage>
</organism>
<comment type="caution">
    <text evidence="4">Lacks conserved residue(s) required for the propagation of feature annotation.</text>
</comment>
<evidence type="ECO:0000313" key="6">
    <source>
        <dbReference type="EMBL" id="PUA31983.1"/>
    </source>
</evidence>
<dbReference type="Gene3D" id="3.30.1360.10">
    <property type="entry name" value="RNA polymerase, RBP11-like subunit"/>
    <property type="match status" value="1"/>
</dbReference>
<dbReference type="InterPro" id="IPR011262">
    <property type="entry name" value="DNA-dir_RNA_pol_insert"/>
</dbReference>
<dbReference type="PROSITE" id="PS00446">
    <property type="entry name" value="RNA_POL_D_30KD"/>
    <property type="match status" value="1"/>
</dbReference>
<dbReference type="PANTHER" id="PTHR11800:SF2">
    <property type="entry name" value="DNA-DIRECTED RNA POLYMERASE II SUBUNIT RPB3"/>
    <property type="match status" value="1"/>
</dbReference>
<dbReference type="Proteomes" id="UP000244066">
    <property type="component" value="Unassembled WGS sequence"/>
</dbReference>
<dbReference type="GO" id="GO:0003677">
    <property type="term" value="F:DNA binding"/>
    <property type="evidence" value="ECO:0007669"/>
    <property type="project" value="UniProtKB-UniRule"/>
</dbReference>
<dbReference type="InterPro" id="IPR036643">
    <property type="entry name" value="RNApol_insert_sf"/>
</dbReference>
<evidence type="ECO:0000259" key="5">
    <source>
        <dbReference type="SMART" id="SM00662"/>
    </source>
</evidence>
<comment type="subunit">
    <text evidence="4">Part of the RNA polymerase complex.</text>
</comment>
<dbReference type="InterPro" id="IPR011263">
    <property type="entry name" value="DNA-dir_RNA_pol_RpoA/D/Rpb3"/>
</dbReference>
<dbReference type="SUPFAM" id="SSF56553">
    <property type="entry name" value="Insert subdomain of RNA polymerase alpha subunit"/>
    <property type="match status" value="1"/>
</dbReference>
<feature type="domain" description="DNA-directed RNA polymerase RpoA/D/Rpb3-type" evidence="5">
    <location>
        <begin position="18"/>
        <end position="213"/>
    </location>
</feature>
<name>A0A2R7Y3D4_9ARCH</name>
<dbReference type="Pfam" id="PF01000">
    <property type="entry name" value="RNA_pol_A_bac"/>
    <property type="match status" value="1"/>
</dbReference>
<protein>
    <recommendedName>
        <fullName evidence="4">DNA-directed RNA polymerase subunit Rpo3</fullName>
        <ecNumber evidence="4">2.7.7.6</ecNumber>
    </recommendedName>
    <alternativeName>
        <fullName evidence="4">DNA-directed RNA polymerase subunit D</fullName>
    </alternativeName>
</protein>
<comment type="similarity">
    <text evidence="3 4">Belongs to the archaeal Rpo3/eukaryotic RPB3 RNA polymerase subunit family.</text>
</comment>
<gene>
    <name evidence="4" type="primary">rpo3</name>
    <name evidence="4" type="synonym">rpoD</name>
    <name evidence="6" type="ORF">B9J98_04900</name>
</gene>
<comment type="caution">
    <text evidence="6">The sequence shown here is derived from an EMBL/GenBank/DDBJ whole genome shotgun (WGS) entry which is preliminary data.</text>
</comment>
<sequence length="221" mass="24352">MSSGEEVAVELLESDGKSVKVELRGVPLAVANAIRRLIISEVPTMAVEEVLVIENSSGMTNEILAHRISLIPFVSDIDRYVPPEECTCGSKLGCERCVVRYVLKAEAGDQPLTVYSRDMVPEDPNTSVVPVSGNIPIVKLAPGEKVELELYVRVGRGKKHAKWQPGIATLYESKEGPEKRILFVESFGFLEPKRMILEAIKILNKKVKELAYVIKGGEQHA</sequence>
<dbReference type="SMART" id="SM00662">
    <property type="entry name" value="RPOLD"/>
    <property type="match status" value="1"/>
</dbReference>
<dbReference type="Gene3D" id="2.170.120.12">
    <property type="entry name" value="DNA-directed RNA polymerase, insert domain"/>
    <property type="match status" value="1"/>
</dbReference>
<dbReference type="NCBIfam" id="NF001988">
    <property type="entry name" value="PRK00783.1"/>
    <property type="match status" value="1"/>
</dbReference>
<dbReference type="InterPro" id="IPR001514">
    <property type="entry name" value="DNA-dir_RNA_pol_30-40kDasu_CS"/>
</dbReference>
<dbReference type="SUPFAM" id="SSF55257">
    <property type="entry name" value="RBP11-like subunits of RNA polymerase"/>
    <property type="match status" value="1"/>
</dbReference>